<keyword evidence="3" id="KW-1185">Reference proteome</keyword>
<name>A0AAI8VHN0_9PEZI</name>
<protein>
    <submittedName>
        <fullName evidence="2">Uu.00g119480.m01.CDS01</fullName>
    </submittedName>
</protein>
<sequence length="180" mass="19721">MAHGSFKEVQEAGLFHVFNLTDDALQLSFEIHLYRDGNIDSLLAVIDEVIDETEGTASNQTLVEDQSAGNEDHEDAGATELPIENAHTGGIPSKEEEWDGLPDDLFNIHGNSNDEVEASAYTPEGGLADFTDLEGTPEDVRRETNQVVGPSFEELGRLSKRKRTRQASPDTSAPQKKARK</sequence>
<reference evidence="2" key="1">
    <citation type="submission" date="2023-10" db="EMBL/GenBank/DDBJ databases">
        <authorList>
            <person name="Hackl T."/>
        </authorList>
    </citation>
    <scope>NUCLEOTIDE SEQUENCE</scope>
</reference>
<accession>A0AAI8VHN0</accession>
<feature type="region of interest" description="Disordered" evidence="1">
    <location>
        <begin position="56"/>
        <end position="180"/>
    </location>
</feature>
<organism evidence="2 3">
    <name type="scientific">Anthostomella pinea</name>
    <dbReference type="NCBI Taxonomy" id="933095"/>
    <lineage>
        <taxon>Eukaryota</taxon>
        <taxon>Fungi</taxon>
        <taxon>Dikarya</taxon>
        <taxon>Ascomycota</taxon>
        <taxon>Pezizomycotina</taxon>
        <taxon>Sordariomycetes</taxon>
        <taxon>Xylariomycetidae</taxon>
        <taxon>Xylariales</taxon>
        <taxon>Xylariaceae</taxon>
        <taxon>Anthostomella</taxon>
    </lineage>
</organism>
<dbReference type="Proteomes" id="UP001295740">
    <property type="component" value="Unassembled WGS sequence"/>
</dbReference>
<gene>
    <name evidence="2" type="ORF">KHLLAP_LOCUS5022</name>
</gene>
<proteinExistence type="predicted"/>
<evidence type="ECO:0000313" key="2">
    <source>
        <dbReference type="EMBL" id="CAJ2504554.1"/>
    </source>
</evidence>
<feature type="compositionally biased region" description="Polar residues" evidence="1">
    <location>
        <begin position="56"/>
        <end position="69"/>
    </location>
</feature>
<evidence type="ECO:0000256" key="1">
    <source>
        <dbReference type="SAM" id="MobiDB-lite"/>
    </source>
</evidence>
<comment type="caution">
    <text evidence="2">The sequence shown here is derived from an EMBL/GenBank/DDBJ whole genome shotgun (WGS) entry which is preliminary data.</text>
</comment>
<dbReference type="AlphaFoldDB" id="A0AAI8VHN0"/>
<evidence type="ECO:0000313" key="3">
    <source>
        <dbReference type="Proteomes" id="UP001295740"/>
    </source>
</evidence>
<dbReference type="EMBL" id="CAUWAG010000006">
    <property type="protein sequence ID" value="CAJ2504554.1"/>
    <property type="molecule type" value="Genomic_DNA"/>
</dbReference>